<dbReference type="Proteomes" id="UP001477672">
    <property type="component" value="Unassembled WGS sequence"/>
</dbReference>
<dbReference type="Pfam" id="PF03062">
    <property type="entry name" value="MBOAT"/>
    <property type="match status" value="1"/>
</dbReference>
<keyword evidence="6 7" id="KW-0472">Membrane</keyword>
<evidence type="ECO:0000256" key="6">
    <source>
        <dbReference type="ARBA" id="ARBA00023136"/>
    </source>
</evidence>
<evidence type="ECO:0000256" key="3">
    <source>
        <dbReference type="ARBA" id="ARBA00022475"/>
    </source>
</evidence>
<keyword evidence="4 8" id="KW-0812">Transmembrane</keyword>
<evidence type="ECO:0000256" key="7">
    <source>
        <dbReference type="PIRNR" id="PIRNR016636"/>
    </source>
</evidence>
<proteinExistence type="inferred from homology"/>
<dbReference type="InterPro" id="IPR028362">
    <property type="entry name" value="AlgI"/>
</dbReference>
<dbReference type="GO" id="GO:0016746">
    <property type="term" value="F:acyltransferase activity"/>
    <property type="evidence" value="ECO:0007669"/>
    <property type="project" value="UniProtKB-KW"/>
</dbReference>
<evidence type="ECO:0000313" key="9">
    <source>
        <dbReference type="EMBL" id="MEQ2520207.1"/>
    </source>
</evidence>
<feature type="transmembrane region" description="Helical" evidence="8">
    <location>
        <begin position="385"/>
        <end position="403"/>
    </location>
</feature>
<comment type="subcellular location">
    <subcellularLocation>
        <location evidence="1">Cell membrane</location>
        <topology evidence="1">Multi-pass membrane protein</topology>
    </subcellularLocation>
</comment>
<dbReference type="InterPro" id="IPR024194">
    <property type="entry name" value="Ac/AlaTfrase_AlgI/DltB"/>
</dbReference>
<evidence type="ECO:0000256" key="5">
    <source>
        <dbReference type="ARBA" id="ARBA00022989"/>
    </source>
</evidence>
<dbReference type="InterPro" id="IPR004299">
    <property type="entry name" value="MBOAT_fam"/>
</dbReference>
<keyword evidence="3 7" id="KW-1003">Cell membrane</keyword>
<gene>
    <name evidence="9" type="ORF">WMO24_07170</name>
</gene>
<feature type="transmembrane region" description="Helical" evidence="8">
    <location>
        <begin position="29"/>
        <end position="45"/>
    </location>
</feature>
<feature type="transmembrane region" description="Helical" evidence="8">
    <location>
        <begin position="91"/>
        <end position="113"/>
    </location>
</feature>
<evidence type="ECO:0000313" key="10">
    <source>
        <dbReference type="Proteomes" id="UP001477672"/>
    </source>
</evidence>
<feature type="transmembrane region" description="Helical" evidence="8">
    <location>
        <begin position="57"/>
        <end position="79"/>
    </location>
</feature>
<organism evidence="9 10">
    <name type="scientific">Ruthenibacterium intestinale</name>
    <dbReference type="NCBI Taxonomy" id="3133163"/>
    <lineage>
        <taxon>Bacteria</taxon>
        <taxon>Bacillati</taxon>
        <taxon>Bacillota</taxon>
        <taxon>Clostridia</taxon>
        <taxon>Eubacteriales</taxon>
        <taxon>Oscillospiraceae</taxon>
        <taxon>Ruthenibacterium</taxon>
    </lineage>
</organism>
<keyword evidence="10" id="KW-1185">Reference proteome</keyword>
<keyword evidence="7 9" id="KW-0012">Acyltransferase</keyword>
<feature type="transmembrane region" description="Helical" evidence="8">
    <location>
        <begin position="229"/>
        <end position="247"/>
    </location>
</feature>
<evidence type="ECO:0000256" key="4">
    <source>
        <dbReference type="ARBA" id="ARBA00022692"/>
    </source>
</evidence>
<dbReference type="PANTHER" id="PTHR13285">
    <property type="entry name" value="ACYLTRANSFERASE"/>
    <property type="match status" value="1"/>
</dbReference>
<dbReference type="PIRSF" id="PIRSF016636">
    <property type="entry name" value="AlgI_DltB"/>
    <property type="match status" value="1"/>
</dbReference>
<feature type="transmembrane region" description="Helical" evidence="8">
    <location>
        <begin position="445"/>
        <end position="466"/>
    </location>
</feature>
<name>A0ABV1GED2_9FIRM</name>
<feature type="transmembrane region" description="Helical" evidence="8">
    <location>
        <begin position="324"/>
        <end position="342"/>
    </location>
</feature>
<evidence type="ECO:0000256" key="1">
    <source>
        <dbReference type="ARBA" id="ARBA00004651"/>
    </source>
</evidence>
<feature type="transmembrane region" description="Helical" evidence="8">
    <location>
        <begin position="197"/>
        <end position="223"/>
    </location>
</feature>
<feature type="transmembrane region" description="Helical" evidence="8">
    <location>
        <begin position="487"/>
        <end position="506"/>
    </location>
</feature>
<dbReference type="PANTHER" id="PTHR13285:SF18">
    <property type="entry name" value="PROTEIN-CYSTEINE N-PALMITOYLTRANSFERASE RASP"/>
    <property type="match status" value="1"/>
</dbReference>
<dbReference type="PIRSF" id="PIRSF500217">
    <property type="entry name" value="AlgI"/>
    <property type="match status" value="1"/>
</dbReference>
<sequence length="521" mass="58464">MTLTSVGYALFFALVAILYFALPRRFQNGVLLAASVVFYCFNLPGAELADGSARPLWLRLLPLAVLAFNVVFTFFVARAIGAAKDARRKQLLALGVCVSVAVLCFFKYCNFFLPTLFGFTAVSFPLPLGISFYTFAVISYLVDVYYKATEPETNFLNWALFVSFFATITSGPICRAQKVLPQLREPRRFDAQRTCDAFRLILAGLFKQIAVANVLGLFVNQVFENSADYSGLILPLAAALYVIQLYFEFSGYSDIARGCAMLLGIDIPVNFKTPLFSTNFSTLWKRWHISLSSWLQDYLFTPIVWSRWGDHLPRVTQKNGKKEAKPFVATVGIVFFISGFWHGNTWPFVIWGLLQGLYRVGEDLLHSWYRKPPKRPSLPVRMGKIAVVFVLWAASHVFFRIGLVSGGTVGDCLHYFANSFTDLSLSHFVSSFVTAVENGFYTRPIMVVGWCVYMAAVLAIGVYADWRQCFKMKDAHWSTGLAKLPLAARWLCYYVLIGCILVGFIMQSGGFGTVSFAYANF</sequence>
<protein>
    <submittedName>
        <fullName evidence="9">MBOAT family O-acyltransferase</fullName>
        <ecNumber evidence="9">2.3.-.-</ecNumber>
    </submittedName>
</protein>
<dbReference type="EC" id="2.3.-.-" evidence="9"/>
<keyword evidence="5 8" id="KW-1133">Transmembrane helix</keyword>
<feature type="transmembrane region" description="Helical" evidence="8">
    <location>
        <begin position="6"/>
        <end position="22"/>
    </location>
</feature>
<comment type="caution">
    <text evidence="9">The sequence shown here is derived from an EMBL/GenBank/DDBJ whole genome shotgun (WGS) entry which is preliminary data.</text>
</comment>
<evidence type="ECO:0000256" key="8">
    <source>
        <dbReference type="SAM" id="Phobius"/>
    </source>
</evidence>
<dbReference type="RefSeq" id="WP_349215674.1">
    <property type="nucleotide sequence ID" value="NZ_JBBMFA010000084.1"/>
</dbReference>
<reference evidence="9 10" key="1">
    <citation type="submission" date="2024-03" db="EMBL/GenBank/DDBJ databases">
        <title>Human intestinal bacterial collection.</title>
        <authorList>
            <person name="Pauvert C."/>
            <person name="Hitch T.C.A."/>
            <person name="Clavel T."/>
        </authorList>
    </citation>
    <scope>NUCLEOTIDE SEQUENCE [LARGE SCALE GENOMIC DNA]</scope>
    <source>
        <strain evidence="9 10">CLA-JM-H11</strain>
    </source>
</reference>
<keyword evidence="7 9" id="KW-0808">Transferase</keyword>
<accession>A0ABV1GED2</accession>
<dbReference type="EMBL" id="JBBMFA010000084">
    <property type="protein sequence ID" value="MEQ2520207.1"/>
    <property type="molecule type" value="Genomic_DNA"/>
</dbReference>
<dbReference type="InterPro" id="IPR051085">
    <property type="entry name" value="MB_O-acyltransferase"/>
</dbReference>
<comment type="similarity">
    <text evidence="2 7">Belongs to the membrane-bound acyltransferase family.</text>
</comment>
<evidence type="ECO:0000256" key="2">
    <source>
        <dbReference type="ARBA" id="ARBA00010323"/>
    </source>
</evidence>